<dbReference type="AlphaFoldDB" id="A0A5S3Z0Z9"/>
<accession>A0A5S3Z0Z9</accession>
<proteinExistence type="predicted"/>
<dbReference type="InterPro" id="IPR045584">
    <property type="entry name" value="Pilin-like"/>
</dbReference>
<protein>
    <recommendedName>
        <fullName evidence="3">Pilin</fullName>
    </recommendedName>
</protein>
<evidence type="ECO:0000313" key="1">
    <source>
        <dbReference type="EMBL" id="TMP84986.1"/>
    </source>
</evidence>
<sequence length="103" mass="10272">TTAKVCATEKAQVGRSPAGCDASFTASKYAATLAITAAGVITVTGQSDMAGFDIILTPESATGTAMKDTDFTSGTNISSWVCTGKIGANAKATWLPSTCAVGT</sequence>
<name>A0A5S3Z0Z9_9GAMM</name>
<reference evidence="1 2" key="1">
    <citation type="submission" date="2017-12" db="EMBL/GenBank/DDBJ databases">
        <authorList>
            <person name="Paulsen S."/>
            <person name="Gram L.K."/>
        </authorList>
    </citation>
    <scope>NUCLEOTIDE SEQUENCE [LARGE SCALE GENOMIC DNA]</scope>
    <source>
        <strain evidence="1 2">S2897</strain>
    </source>
</reference>
<dbReference type="SUPFAM" id="SSF54523">
    <property type="entry name" value="Pili subunits"/>
    <property type="match status" value="1"/>
</dbReference>
<evidence type="ECO:0000313" key="2">
    <source>
        <dbReference type="Proteomes" id="UP000305874"/>
    </source>
</evidence>
<dbReference type="Proteomes" id="UP000305874">
    <property type="component" value="Unassembled WGS sequence"/>
</dbReference>
<gene>
    <name evidence="1" type="ORF">CWC05_19190</name>
</gene>
<reference evidence="2" key="2">
    <citation type="submission" date="2019-06" db="EMBL/GenBank/DDBJ databases">
        <title>Co-occurence of chitin degradation, pigmentation and bioactivity in marine Pseudoalteromonas.</title>
        <authorList>
            <person name="Sonnenschein E.C."/>
            <person name="Bech P.K."/>
        </authorList>
    </citation>
    <scope>NUCLEOTIDE SEQUENCE [LARGE SCALE GENOMIC DNA]</scope>
    <source>
        <strain evidence="2">S2897</strain>
    </source>
</reference>
<comment type="caution">
    <text evidence="1">The sequence shown here is derived from an EMBL/GenBank/DDBJ whole genome shotgun (WGS) entry which is preliminary data.</text>
</comment>
<dbReference type="RefSeq" id="WP_212750997.1">
    <property type="nucleotide sequence ID" value="NZ_PNCG01000097.1"/>
</dbReference>
<evidence type="ECO:0008006" key="3">
    <source>
        <dbReference type="Google" id="ProtNLM"/>
    </source>
</evidence>
<dbReference type="EMBL" id="PNCG01000097">
    <property type="protein sequence ID" value="TMP84986.1"/>
    <property type="molecule type" value="Genomic_DNA"/>
</dbReference>
<organism evidence="1 2">
    <name type="scientific">Pseudoalteromonas ruthenica</name>
    <dbReference type="NCBI Taxonomy" id="151081"/>
    <lineage>
        <taxon>Bacteria</taxon>
        <taxon>Pseudomonadati</taxon>
        <taxon>Pseudomonadota</taxon>
        <taxon>Gammaproteobacteria</taxon>
        <taxon>Alteromonadales</taxon>
        <taxon>Pseudoalteromonadaceae</taxon>
        <taxon>Pseudoalteromonas</taxon>
    </lineage>
</organism>
<feature type="non-terminal residue" evidence="1">
    <location>
        <position position="1"/>
    </location>
</feature>